<sequence>MHELVWDVKLAETAQLYAEQCIWQHSGYVKHFELGECLWSSG</sequence>
<organism evidence="1 2">
    <name type="scientific">Romanomermis culicivorax</name>
    <name type="common">Nematode worm</name>
    <dbReference type="NCBI Taxonomy" id="13658"/>
    <lineage>
        <taxon>Eukaryota</taxon>
        <taxon>Metazoa</taxon>
        <taxon>Ecdysozoa</taxon>
        <taxon>Nematoda</taxon>
        <taxon>Enoplea</taxon>
        <taxon>Dorylaimia</taxon>
        <taxon>Mermithida</taxon>
        <taxon>Mermithoidea</taxon>
        <taxon>Mermithidae</taxon>
        <taxon>Romanomermis</taxon>
    </lineage>
</organism>
<evidence type="ECO:0000313" key="1">
    <source>
        <dbReference type="Proteomes" id="UP000887565"/>
    </source>
</evidence>
<keyword evidence="1" id="KW-1185">Reference proteome</keyword>
<proteinExistence type="predicted"/>
<dbReference type="WBParaSite" id="nRc.2.0.1.t14005-RA">
    <property type="protein sequence ID" value="nRc.2.0.1.t14005-RA"/>
    <property type="gene ID" value="nRc.2.0.1.g14005"/>
</dbReference>
<evidence type="ECO:0000313" key="2">
    <source>
        <dbReference type="WBParaSite" id="nRc.2.0.1.t14005-RA"/>
    </source>
</evidence>
<dbReference type="SUPFAM" id="SSF55797">
    <property type="entry name" value="PR-1-like"/>
    <property type="match status" value="1"/>
</dbReference>
<name>A0A915IJL9_ROMCU</name>
<reference evidence="2" key="1">
    <citation type="submission" date="2022-11" db="UniProtKB">
        <authorList>
            <consortium name="WormBaseParasite"/>
        </authorList>
    </citation>
    <scope>IDENTIFICATION</scope>
</reference>
<dbReference type="AlphaFoldDB" id="A0A915IJL9"/>
<dbReference type="Gene3D" id="3.40.33.10">
    <property type="entry name" value="CAP"/>
    <property type="match status" value="1"/>
</dbReference>
<dbReference type="Proteomes" id="UP000887565">
    <property type="component" value="Unplaced"/>
</dbReference>
<protein>
    <submittedName>
        <fullName evidence="2">SCP domain-containing protein</fullName>
    </submittedName>
</protein>
<dbReference type="InterPro" id="IPR035940">
    <property type="entry name" value="CAP_sf"/>
</dbReference>
<accession>A0A915IJL9</accession>